<evidence type="ECO:0000313" key="1">
    <source>
        <dbReference type="EMBL" id="GAA1800759.1"/>
    </source>
</evidence>
<name>A0ABN2LVS1_9ACTN</name>
<gene>
    <name evidence="1" type="ORF">GCM10009682_22950</name>
</gene>
<comment type="caution">
    <text evidence="1">The sequence shown here is derived from an EMBL/GenBank/DDBJ whole genome shotgun (WGS) entry which is preliminary data.</text>
</comment>
<accession>A0ABN2LVS1</accession>
<dbReference type="EMBL" id="BAAALT010000058">
    <property type="protein sequence ID" value="GAA1800759.1"/>
    <property type="molecule type" value="Genomic_DNA"/>
</dbReference>
<sequence length="72" mass="8297">MFVGTDVYNNLEIARLREERLRRLAASGLASQQAADQRGRYSWWRAWWRARTRRVAGRAATVRAEVAGPIKP</sequence>
<proteinExistence type="predicted"/>
<dbReference type="Proteomes" id="UP001500218">
    <property type="component" value="Unassembled WGS sequence"/>
</dbReference>
<evidence type="ECO:0000313" key="2">
    <source>
        <dbReference type="Proteomes" id="UP001500218"/>
    </source>
</evidence>
<organism evidence="1 2">
    <name type="scientific">Luedemannella flava</name>
    <dbReference type="NCBI Taxonomy" id="349316"/>
    <lineage>
        <taxon>Bacteria</taxon>
        <taxon>Bacillati</taxon>
        <taxon>Actinomycetota</taxon>
        <taxon>Actinomycetes</taxon>
        <taxon>Micromonosporales</taxon>
        <taxon>Micromonosporaceae</taxon>
        <taxon>Luedemannella</taxon>
    </lineage>
</organism>
<protein>
    <submittedName>
        <fullName evidence="1">Uncharacterized protein</fullName>
    </submittedName>
</protein>
<reference evidence="1 2" key="1">
    <citation type="journal article" date="2019" name="Int. J. Syst. Evol. Microbiol.">
        <title>The Global Catalogue of Microorganisms (GCM) 10K type strain sequencing project: providing services to taxonomists for standard genome sequencing and annotation.</title>
        <authorList>
            <consortium name="The Broad Institute Genomics Platform"/>
            <consortium name="The Broad Institute Genome Sequencing Center for Infectious Disease"/>
            <person name="Wu L."/>
            <person name="Ma J."/>
        </authorList>
    </citation>
    <scope>NUCLEOTIDE SEQUENCE [LARGE SCALE GENOMIC DNA]</scope>
    <source>
        <strain evidence="1 2">JCM 13250</strain>
    </source>
</reference>
<keyword evidence="2" id="KW-1185">Reference proteome</keyword>